<evidence type="ECO:0000313" key="2">
    <source>
        <dbReference type="Proteomes" id="UP001597301"/>
    </source>
</evidence>
<comment type="caution">
    <text evidence="1">The sequence shown here is derived from an EMBL/GenBank/DDBJ whole genome shotgun (WGS) entry which is preliminary data.</text>
</comment>
<organism evidence="1 2">
    <name type="scientific">Siminovitchia sediminis</name>
    <dbReference type="NCBI Taxonomy" id="1274353"/>
    <lineage>
        <taxon>Bacteria</taxon>
        <taxon>Bacillati</taxon>
        <taxon>Bacillota</taxon>
        <taxon>Bacilli</taxon>
        <taxon>Bacillales</taxon>
        <taxon>Bacillaceae</taxon>
        <taxon>Siminovitchia</taxon>
    </lineage>
</organism>
<evidence type="ECO:0000313" key="1">
    <source>
        <dbReference type="EMBL" id="MFD1705508.1"/>
    </source>
</evidence>
<name>A0ABW4KH60_9BACI</name>
<keyword evidence="2" id="KW-1185">Reference proteome</keyword>
<dbReference type="Proteomes" id="UP001597301">
    <property type="component" value="Unassembled WGS sequence"/>
</dbReference>
<accession>A0ABW4KH60</accession>
<protein>
    <submittedName>
        <fullName evidence="1">Uncharacterized protein</fullName>
    </submittedName>
</protein>
<dbReference type="RefSeq" id="WP_380771977.1">
    <property type="nucleotide sequence ID" value="NZ_JBHUEO010000004.1"/>
</dbReference>
<sequence>MRINDKGRFAGTSMQDMDGLHWQNTAENEQREGLAVVTNEAGVDHTSISFMKKELERG</sequence>
<gene>
    <name evidence="1" type="ORF">ACFSCZ_01920</name>
</gene>
<dbReference type="EMBL" id="JBHUEO010000004">
    <property type="protein sequence ID" value="MFD1705508.1"/>
    <property type="molecule type" value="Genomic_DNA"/>
</dbReference>
<proteinExistence type="predicted"/>
<reference evidence="2" key="1">
    <citation type="journal article" date="2019" name="Int. J. Syst. Evol. Microbiol.">
        <title>The Global Catalogue of Microorganisms (GCM) 10K type strain sequencing project: providing services to taxonomists for standard genome sequencing and annotation.</title>
        <authorList>
            <consortium name="The Broad Institute Genomics Platform"/>
            <consortium name="The Broad Institute Genome Sequencing Center for Infectious Disease"/>
            <person name="Wu L."/>
            <person name="Ma J."/>
        </authorList>
    </citation>
    <scope>NUCLEOTIDE SEQUENCE [LARGE SCALE GENOMIC DNA]</scope>
    <source>
        <strain evidence="2">CGMCC 1.12295</strain>
    </source>
</reference>